<protein>
    <submittedName>
        <fullName evidence="1">Uncharacterized protein</fullName>
    </submittedName>
</protein>
<dbReference type="Pfam" id="PF05866">
    <property type="entry name" value="RusA"/>
    <property type="match status" value="1"/>
</dbReference>
<keyword evidence="2" id="KW-1185">Reference proteome</keyword>
<dbReference type="GO" id="GO:0006310">
    <property type="term" value="P:DNA recombination"/>
    <property type="evidence" value="ECO:0007669"/>
    <property type="project" value="InterPro"/>
</dbReference>
<dbReference type="Gene3D" id="3.30.1330.70">
    <property type="entry name" value="Holliday junction resolvase RusA"/>
    <property type="match status" value="1"/>
</dbReference>
<gene>
    <name evidence="1" type="ORF">CKF54_00965</name>
</gene>
<proteinExistence type="predicted"/>
<dbReference type="InterPro" id="IPR036614">
    <property type="entry name" value="RusA-like_sf"/>
</dbReference>
<accession>A0A3A1YAH9</accession>
<name>A0A3A1YAH9_9GAMM</name>
<reference evidence="1 2" key="1">
    <citation type="submission" date="2017-08" db="EMBL/GenBank/DDBJ databases">
        <title>Reclassification of Bisgaard taxon 37 and 44.</title>
        <authorList>
            <person name="Christensen H."/>
        </authorList>
    </citation>
    <scope>NUCLEOTIDE SEQUENCE [LARGE SCALE GENOMIC DNA]</scope>
    <source>
        <strain evidence="1 2">B96_3</strain>
    </source>
</reference>
<sequence length="197" mass="23029">MYIYRSPRGKKGTKQKDRAITPIYRAFRNKHIFLIRKQMREQLWEEPIPDNRYAVNIILSPSDNTRRDIDNYTKTLFDTYTKTLFDTMTKAGVWCDDSQVIRLSIYKIENIIDKTKPAQCFVQITKVATISKEENTKSASKAKAKANKKAPAKVANYRPLTKEMKVKLKAYTEGKLLKLEERFKLDHSMKVNTKKKS</sequence>
<evidence type="ECO:0000313" key="1">
    <source>
        <dbReference type="EMBL" id="RIY34346.1"/>
    </source>
</evidence>
<dbReference type="AlphaFoldDB" id="A0A3A1YAH9"/>
<dbReference type="OrthoDB" id="73971at2"/>
<dbReference type="SUPFAM" id="SSF103084">
    <property type="entry name" value="Holliday junction resolvase RusA"/>
    <property type="match status" value="1"/>
</dbReference>
<evidence type="ECO:0000313" key="2">
    <source>
        <dbReference type="Proteomes" id="UP000265691"/>
    </source>
</evidence>
<dbReference type="Proteomes" id="UP000265691">
    <property type="component" value="Unassembled WGS sequence"/>
</dbReference>
<dbReference type="GO" id="GO:0000287">
    <property type="term" value="F:magnesium ion binding"/>
    <property type="evidence" value="ECO:0007669"/>
    <property type="project" value="InterPro"/>
</dbReference>
<dbReference type="GO" id="GO:0006281">
    <property type="term" value="P:DNA repair"/>
    <property type="evidence" value="ECO:0007669"/>
    <property type="project" value="InterPro"/>
</dbReference>
<organism evidence="1 2">
    <name type="scientific">Psittacicella hinzii</name>
    <dbReference type="NCBI Taxonomy" id="2028575"/>
    <lineage>
        <taxon>Bacteria</taxon>
        <taxon>Pseudomonadati</taxon>
        <taxon>Pseudomonadota</taxon>
        <taxon>Gammaproteobacteria</taxon>
        <taxon>Pasteurellales</taxon>
        <taxon>Psittacicellaceae</taxon>
        <taxon>Psittacicella</taxon>
    </lineage>
</organism>
<dbReference type="EMBL" id="NRHC01000011">
    <property type="protein sequence ID" value="RIY34346.1"/>
    <property type="molecule type" value="Genomic_DNA"/>
</dbReference>
<dbReference type="InterPro" id="IPR008822">
    <property type="entry name" value="Endonuclease_RusA-like"/>
</dbReference>
<comment type="caution">
    <text evidence="1">The sequence shown here is derived from an EMBL/GenBank/DDBJ whole genome shotgun (WGS) entry which is preliminary data.</text>
</comment>